<dbReference type="Gene3D" id="3.40.50.1820">
    <property type="entry name" value="alpha/beta hydrolase"/>
    <property type="match status" value="2"/>
</dbReference>
<evidence type="ECO:0000256" key="1">
    <source>
        <dbReference type="ARBA" id="ARBA00022729"/>
    </source>
</evidence>
<reference evidence="4 5" key="1">
    <citation type="submission" date="2016-10" db="EMBL/GenBank/DDBJ databases">
        <authorList>
            <person name="de Groot N.N."/>
        </authorList>
    </citation>
    <scope>NUCLEOTIDE SEQUENCE [LARGE SCALE GENOMIC DNA]</scope>
    <source>
        <strain evidence="4 5">DSM 16957</strain>
    </source>
</reference>
<dbReference type="PANTHER" id="PTHR43037">
    <property type="entry name" value="UNNAMED PRODUCT-RELATED"/>
    <property type="match status" value="1"/>
</dbReference>
<organism evidence="4 5">
    <name type="scientific">Aquimonas voraii</name>
    <dbReference type="NCBI Taxonomy" id="265719"/>
    <lineage>
        <taxon>Bacteria</taxon>
        <taxon>Pseudomonadati</taxon>
        <taxon>Pseudomonadota</taxon>
        <taxon>Gammaproteobacteria</taxon>
        <taxon>Lysobacterales</taxon>
        <taxon>Lysobacteraceae</taxon>
        <taxon>Aquimonas</taxon>
    </lineage>
</organism>
<keyword evidence="1 3" id="KW-0732">Signal</keyword>
<evidence type="ECO:0000313" key="4">
    <source>
        <dbReference type="EMBL" id="SDD79479.1"/>
    </source>
</evidence>
<evidence type="ECO:0000313" key="5">
    <source>
        <dbReference type="Proteomes" id="UP000199603"/>
    </source>
</evidence>
<accession>A0A1G6XMM0</accession>
<protein>
    <submittedName>
        <fullName evidence="4">Esterase PHB depolymerase</fullName>
    </submittedName>
</protein>
<dbReference type="Pfam" id="PF10503">
    <property type="entry name" value="Esterase_PHB"/>
    <property type="match status" value="1"/>
</dbReference>
<evidence type="ECO:0000256" key="3">
    <source>
        <dbReference type="SAM" id="SignalP"/>
    </source>
</evidence>
<dbReference type="InterPro" id="IPR029058">
    <property type="entry name" value="AB_hydrolase_fold"/>
</dbReference>
<gene>
    <name evidence="4" type="ORF">SAMN04488509_10764</name>
</gene>
<proteinExistence type="predicted"/>
<dbReference type="SUPFAM" id="SSF53474">
    <property type="entry name" value="alpha/beta-Hydrolases"/>
    <property type="match status" value="1"/>
</dbReference>
<feature type="chain" id="PRO_5011643447" evidence="3">
    <location>
        <begin position="29"/>
        <end position="341"/>
    </location>
</feature>
<evidence type="ECO:0000256" key="2">
    <source>
        <dbReference type="ARBA" id="ARBA00022801"/>
    </source>
</evidence>
<keyword evidence="5" id="KW-1185">Reference proteome</keyword>
<name>A0A1G6XMM0_9GAMM</name>
<keyword evidence="2" id="KW-0378">Hydrolase</keyword>
<dbReference type="Proteomes" id="UP000199603">
    <property type="component" value="Unassembled WGS sequence"/>
</dbReference>
<dbReference type="GO" id="GO:0016787">
    <property type="term" value="F:hydrolase activity"/>
    <property type="evidence" value="ECO:0007669"/>
    <property type="project" value="UniProtKB-KW"/>
</dbReference>
<dbReference type="AlphaFoldDB" id="A0A1G6XMM0"/>
<dbReference type="PANTHER" id="PTHR43037:SF5">
    <property type="entry name" value="FERULOYL ESTERASE"/>
    <property type="match status" value="1"/>
</dbReference>
<dbReference type="GO" id="GO:0005576">
    <property type="term" value="C:extracellular region"/>
    <property type="evidence" value="ECO:0007669"/>
    <property type="project" value="InterPro"/>
</dbReference>
<dbReference type="InterPro" id="IPR050955">
    <property type="entry name" value="Plant_Biomass_Hydrol_Est"/>
</dbReference>
<dbReference type="RefSeq" id="WP_245680033.1">
    <property type="nucleotide sequence ID" value="NZ_FNAG01000007.1"/>
</dbReference>
<dbReference type="InterPro" id="IPR010126">
    <property type="entry name" value="Esterase_phb"/>
</dbReference>
<sequence length="341" mass="35692">MNPVAAAIARLSLSACLLAMLAACSSQAETPPLPALRIDAERVAVAGLSSGAYMAAQVHLAYAERIHGAALIAGGPYGCAQGDLNAALGPCMQAQPAAPDSVALAERVRERAAAGALAPLQGLDGDRVLVLHGREDRKVAPAVGAAAVELYRALQQDVPTLVVEARLDGAFGHLLPLAGEGDECLDPPAPYIGRCGLDAPGLAFEQLFGAPPRPAKEPAGQLRSFSQSALNGDGPDPILADSGYLYVPPQCESESCGLLLAFHGCQQNADKVGEAFVREGGFNRWADAYGVVVLYPQTRASFAPLNPNACWDWWGYTGEHYDTREGAQLRWMARALEALGV</sequence>
<dbReference type="EMBL" id="FNAG01000007">
    <property type="protein sequence ID" value="SDD79479.1"/>
    <property type="molecule type" value="Genomic_DNA"/>
</dbReference>
<dbReference type="STRING" id="265719.SAMN04488509_10764"/>
<feature type="signal peptide" evidence="3">
    <location>
        <begin position="1"/>
        <end position="28"/>
    </location>
</feature>